<gene>
    <name evidence="3" type="ORF">GCM10023165_19770</name>
</gene>
<evidence type="ECO:0000313" key="3">
    <source>
        <dbReference type="EMBL" id="GAA4340042.1"/>
    </source>
</evidence>
<organism evidence="3 4">
    <name type="scientific">Variovorax defluvii</name>
    <dbReference type="NCBI Taxonomy" id="913761"/>
    <lineage>
        <taxon>Bacteria</taxon>
        <taxon>Pseudomonadati</taxon>
        <taxon>Pseudomonadota</taxon>
        <taxon>Betaproteobacteria</taxon>
        <taxon>Burkholderiales</taxon>
        <taxon>Comamonadaceae</taxon>
        <taxon>Variovorax</taxon>
    </lineage>
</organism>
<proteinExistence type="inferred from homology"/>
<dbReference type="SUPFAM" id="SSF54909">
    <property type="entry name" value="Dimeric alpha+beta barrel"/>
    <property type="match status" value="1"/>
</dbReference>
<feature type="domain" description="YCII-related" evidence="2">
    <location>
        <begin position="118"/>
        <end position="225"/>
    </location>
</feature>
<dbReference type="InterPro" id="IPR005545">
    <property type="entry name" value="YCII"/>
</dbReference>
<dbReference type="PANTHER" id="PTHR35174:SF4">
    <property type="entry name" value="BLL7163 PROTEIN"/>
    <property type="match status" value="1"/>
</dbReference>
<protein>
    <recommendedName>
        <fullName evidence="2">YCII-related domain-containing protein</fullName>
    </recommendedName>
</protein>
<dbReference type="RefSeq" id="WP_345537548.1">
    <property type="nucleotide sequence ID" value="NZ_BAABGJ010000015.1"/>
</dbReference>
<evidence type="ECO:0000313" key="4">
    <source>
        <dbReference type="Proteomes" id="UP001500975"/>
    </source>
</evidence>
<reference evidence="4" key="1">
    <citation type="journal article" date="2019" name="Int. J. Syst. Evol. Microbiol.">
        <title>The Global Catalogue of Microorganisms (GCM) 10K type strain sequencing project: providing services to taxonomists for standard genome sequencing and annotation.</title>
        <authorList>
            <consortium name="The Broad Institute Genomics Platform"/>
            <consortium name="The Broad Institute Genome Sequencing Center for Infectious Disease"/>
            <person name="Wu L."/>
            <person name="Ma J."/>
        </authorList>
    </citation>
    <scope>NUCLEOTIDE SEQUENCE [LARGE SCALE GENOMIC DNA]</scope>
    <source>
        <strain evidence="4">JCM 17804</strain>
    </source>
</reference>
<keyword evidence="4" id="KW-1185">Reference proteome</keyword>
<dbReference type="Gene3D" id="3.30.70.1060">
    <property type="entry name" value="Dimeric alpha+beta barrel"/>
    <property type="match status" value="1"/>
</dbReference>
<dbReference type="InterPro" id="IPR011008">
    <property type="entry name" value="Dimeric_a/b-barrel"/>
</dbReference>
<dbReference type="Proteomes" id="UP001500975">
    <property type="component" value="Unassembled WGS sequence"/>
</dbReference>
<comment type="caution">
    <text evidence="3">The sequence shown here is derived from an EMBL/GenBank/DDBJ whole genome shotgun (WGS) entry which is preliminary data.</text>
</comment>
<evidence type="ECO:0000256" key="1">
    <source>
        <dbReference type="ARBA" id="ARBA00007689"/>
    </source>
</evidence>
<dbReference type="EMBL" id="BAABGJ010000015">
    <property type="protein sequence ID" value="GAA4340042.1"/>
    <property type="molecule type" value="Genomic_DNA"/>
</dbReference>
<sequence length="226" mass="23494">MRFVILHGAGPHGAAAPLPPPGTRPGAAVLESITLAPAEAGVCMARGSGEMQKVDAPVAIPVAGLSIVEAESRQAVADWLGEATLHGGEACFEIRETGCAGGLAGVDPNGAATQPRFLVLLKADADTEAESPADPDRLAAMARRNDESVRSGTLLAGDGLRSTARATRVRAGSGRPSVLDGPFAETKELVAGFWLIQAGSMDQAMAWVRHYPFAQDRPEVEIRPVR</sequence>
<dbReference type="Pfam" id="PF03795">
    <property type="entry name" value="YCII"/>
    <property type="match status" value="1"/>
</dbReference>
<evidence type="ECO:0000259" key="2">
    <source>
        <dbReference type="Pfam" id="PF03795"/>
    </source>
</evidence>
<accession>A0ABP8HK63</accession>
<name>A0ABP8HK63_9BURK</name>
<dbReference type="PANTHER" id="PTHR35174">
    <property type="entry name" value="BLL7171 PROTEIN-RELATED"/>
    <property type="match status" value="1"/>
</dbReference>
<comment type="similarity">
    <text evidence="1">Belongs to the YciI family.</text>
</comment>